<dbReference type="AlphaFoldDB" id="A0A0F8WYU0"/>
<dbReference type="InterPro" id="IPR052907">
    <property type="entry name" value="Beta-lactamase/esterase"/>
</dbReference>
<dbReference type="SUPFAM" id="SSF56601">
    <property type="entry name" value="beta-lactamase/transpeptidase-like"/>
    <property type="match status" value="1"/>
</dbReference>
<evidence type="ECO:0000313" key="2">
    <source>
        <dbReference type="EMBL" id="KKK53630.1"/>
    </source>
</evidence>
<proteinExistence type="predicted"/>
<accession>A0A0F8WYU0</accession>
<gene>
    <name evidence="2" type="ORF">LCGC14_3092850</name>
</gene>
<comment type="caution">
    <text evidence="2">The sequence shown here is derived from an EMBL/GenBank/DDBJ whole genome shotgun (WGS) entry which is preliminary data.</text>
</comment>
<protein>
    <recommendedName>
        <fullName evidence="1">Beta-lactamase-related domain-containing protein</fullName>
    </recommendedName>
</protein>
<dbReference type="InterPro" id="IPR001466">
    <property type="entry name" value="Beta-lactam-related"/>
</dbReference>
<dbReference type="InterPro" id="IPR012338">
    <property type="entry name" value="Beta-lactam/transpept-like"/>
</dbReference>
<evidence type="ECO:0000259" key="1">
    <source>
        <dbReference type="Pfam" id="PF00144"/>
    </source>
</evidence>
<reference evidence="2" key="1">
    <citation type="journal article" date="2015" name="Nature">
        <title>Complex archaea that bridge the gap between prokaryotes and eukaryotes.</title>
        <authorList>
            <person name="Spang A."/>
            <person name="Saw J.H."/>
            <person name="Jorgensen S.L."/>
            <person name="Zaremba-Niedzwiedzka K."/>
            <person name="Martijn J."/>
            <person name="Lind A.E."/>
            <person name="van Eijk R."/>
            <person name="Schleper C."/>
            <person name="Guy L."/>
            <person name="Ettema T.J."/>
        </authorList>
    </citation>
    <scope>NUCLEOTIDE SEQUENCE</scope>
</reference>
<dbReference type="EMBL" id="LAZR01066404">
    <property type="protein sequence ID" value="KKK53630.1"/>
    <property type="molecule type" value="Genomic_DNA"/>
</dbReference>
<sequence>ITKIMTSICILKLCEQGLLDLNAPVSKYWSEFGQNGKEKILIKHVLGHTAGIPSWDEQFSREDFLNWEKMIKLLEKQKPWWEPGTWGGIMHLLLVLSWEK</sequence>
<dbReference type="Gene3D" id="3.40.710.10">
    <property type="entry name" value="DD-peptidase/beta-lactamase superfamily"/>
    <property type="match status" value="1"/>
</dbReference>
<dbReference type="PANTHER" id="PTHR43319">
    <property type="entry name" value="BETA-LACTAMASE-RELATED"/>
    <property type="match status" value="1"/>
</dbReference>
<organism evidence="2">
    <name type="scientific">marine sediment metagenome</name>
    <dbReference type="NCBI Taxonomy" id="412755"/>
    <lineage>
        <taxon>unclassified sequences</taxon>
        <taxon>metagenomes</taxon>
        <taxon>ecological metagenomes</taxon>
    </lineage>
</organism>
<dbReference type="Pfam" id="PF00144">
    <property type="entry name" value="Beta-lactamase"/>
    <property type="match status" value="1"/>
</dbReference>
<feature type="non-terminal residue" evidence="2">
    <location>
        <position position="1"/>
    </location>
</feature>
<feature type="domain" description="Beta-lactamase-related" evidence="1">
    <location>
        <begin position="1"/>
        <end position="85"/>
    </location>
</feature>
<dbReference type="PANTHER" id="PTHR43319:SF3">
    <property type="entry name" value="BETA-LACTAMASE-RELATED DOMAIN-CONTAINING PROTEIN"/>
    <property type="match status" value="1"/>
</dbReference>
<name>A0A0F8WYU0_9ZZZZ</name>